<organism evidence="2 3">
    <name type="scientific">Triparma laevis f. longispina</name>
    <dbReference type="NCBI Taxonomy" id="1714387"/>
    <lineage>
        <taxon>Eukaryota</taxon>
        <taxon>Sar</taxon>
        <taxon>Stramenopiles</taxon>
        <taxon>Ochrophyta</taxon>
        <taxon>Bolidophyceae</taxon>
        <taxon>Parmales</taxon>
        <taxon>Triparmaceae</taxon>
        <taxon>Triparma</taxon>
    </lineage>
</organism>
<keyword evidence="3" id="KW-1185">Reference proteome</keyword>
<name>A0A9W7FB65_9STRA</name>
<dbReference type="GO" id="GO:0000166">
    <property type="term" value="F:nucleotide binding"/>
    <property type="evidence" value="ECO:0007669"/>
    <property type="project" value="InterPro"/>
</dbReference>
<comment type="caution">
    <text evidence="2">The sequence shown here is derived from an EMBL/GenBank/DDBJ whole genome shotgun (WGS) entry which is preliminary data.</text>
</comment>
<feature type="region of interest" description="Disordered" evidence="1">
    <location>
        <begin position="72"/>
        <end position="98"/>
    </location>
</feature>
<accession>A0A9W7FB65</accession>
<dbReference type="SUPFAM" id="SSF47819">
    <property type="entry name" value="HRDC-like"/>
    <property type="match status" value="1"/>
</dbReference>
<reference evidence="3" key="1">
    <citation type="journal article" date="2023" name="Commun. Biol.">
        <title>Genome analysis of Parmales, the sister group of diatoms, reveals the evolutionary specialization of diatoms from phago-mixotrophs to photoautotrophs.</title>
        <authorList>
            <person name="Ban H."/>
            <person name="Sato S."/>
            <person name="Yoshikawa S."/>
            <person name="Yamada K."/>
            <person name="Nakamura Y."/>
            <person name="Ichinomiya M."/>
            <person name="Sato N."/>
            <person name="Blanc-Mathieu R."/>
            <person name="Endo H."/>
            <person name="Kuwata A."/>
            <person name="Ogata H."/>
        </authorList>
    </citation>
    <scope>NUCLEOTIDE SEQUENCE [LARGE SCALE GENOMIC DNA]</scope>
    <source>
        <strain evidence="3">NIES 3700</strain>
    </source>
</reference>
<feature type="compositionally biased region" description="Polar residues" evidence="1">
    <location>
        <begin position="86"/>
        <end position="95"/>
    </location>
</feature>
<dbReference type="AlphaFoldDB" id="A0A9W7FB65"/>
<sequence>MDPAVPDILYYAIVSNQQIKTPAKDAPINKAEFMNCSMLDKTKNIKYGERIVEAIRAFLKVNNRWGGVDADRKTEDVWSPAKKSENSSNRGVNSSMRRDATDLYDMGIDFDQM</sequence>
<evidence type="ECO:0000256" key="1">
    <source>
        <dbReference type="SAM" id="MobiDB-lite"/>
    </source>
</evidence>
<protein>
    <submittedName>
        <fullName evidence="2">Uncharacterized protein</fullName>
    </submittedName>
</protein>
<dbReference type="EMBL" id="BRXW01000131">
    <property type="protein sequence ID" value="GMI08941.1"/>
    <property type="molecule type" value="Genomic_DNA"/>
</dbReference>
<dbReference type="Proteomes" id="UP001165122">
    <property type="component" value="Unassembled WGS sequence"/>
</dbReference>
<gene>
    <name evidence="2" type="ORF">TrLO_g4720</name>
</gene>
<evidence type="ECO:0000313" key="2">
    <source>
        <dbReference type="EMBL" id="GMI08941.1"/>
    </source>
</evidence>
<dbReference type="InterPro" id="IPR044876">
    <property type="entry name" value="HRDC_dom_sf"/>
</dbReference>
<dbReference type="InterPro" id="IPR010997">
    <property type="entry name" value="HRDC-like_sf"/>
</dbReference>
<evidence type="ECO:0000313" key="3">
    <source>
        <dbReference type="Proteomes" id="UP001165122"/>
    </source>
</evidence>
<dbReference type="Gene3D" id="1.10.150.80">
    <property type="entry name" value="HRDC domain"/>
    <property type="match status" value="1"/>
</dbReference>
<proteinExistence type="predicted"/>